<evidence type="ECO:0000256" key="1">
    <source>
        <dbReference type="ARBA" id="ARBA00022553"/>
    </source>
</evidence>
<evidence type="ECO:0000256" key="3">
    <source>
        <dbReference type="PROSITE-ProRule" id="PRU00169"/>
    </source>
</evidence>
<dbReference type="InterPro" id="IPR058245">
    <property type="entry name" value="NreC/VraR/RcsB-like_REC"/>
</dbReference>
<evidence type="ECO:0000256" key="2">
    <source>
        <dbReference type="ARBA" id="ARBA00023125"/>
    </source>
</evidence>
<evidence type="ECO:0000259" key="4">
    <source>
        <dbReference type="PROSITE" id="PS50043"/>
    </source>
</evidence>
<dbReference type="InterPro" id="IPR039420">
    <property type="entry name" value="WalR-like"/>
</dbReference>
<gene>
    <name evidence="6" type="ORF">KDH_50440</name>
</gene>
<keyword evidence="7" id="KW-1185">Reference proteome</keyword>
<dbReference type="PRINTS" id="PR00038">
    <property type="entry name" value="HTHLUXR"/>
</dbReference>
<reference evidence="6 7" key="1">
    <citation type="submission" date="2023-02" db="EMBL/GenBank/DDBJ databases">
        <title>Dictyobacter halimunensis sp. nov., a new member of the class Ktedonobacteria from forest soil in a geothermal area.</title>
        <authorList>
            <person name="Rachmania M.K."/>
            <person name="Ningsih F."/>
            <person name="Sakai Y."/>
            <person name="Yabe S."/>
            <person name="Yokota A."/>
            <person name="Sjamsuridzal W."/>
        </authorList>
    </citation>
    <scope>NUCLEOTIDE SEQUENCE [LARGE SCALE GENOMIC DNA]</scope>
    <source>
        <strain evidence="6 7">S3.2.2.5</strain>
    </source>
</reference>
<dbReference type="SMART" id="SM00448">
    <property type="entry name" value="REC"/>
    <property type="match status" value="1"/>
</dbReference>
<dbReference type="InterPro" id="IPR000792">
    <property type="entry name" value="Tscrpt_reg_LuxR_C"/>
</dbReference>
<feature type="domain" description="Response regulatory" evidence="5">
    <location>
        <begin position="55"/>
        <end position="171"/>
    </location>
</feature>
<accession>A0ABQ6FWX2</accession>
<dbReference type="CDD" id="cd06170">
    <property type="entry name" value="LuxR_C_like"/>
    <property type="match status" value="1"/>
</dbReference>
<dbReference type="Gene3D" id="3.40.50.2300">
    <property type="match status" value="1"/>
</dbReference>
<dbReference type="RefSeq" id="WP_338254355.1">
    <property type="nucleotide sequence ID" value="NZ_BSRI01000002.1"/>
</dbReference>
<dbReference type="InterPro" id="IPR011006">
    <property type="entry name" value="CheY-like_superfamily"/>
</dbReference>
<dbReference type="Pfam" id="PF00072">
    <property type="entry name" value="Response_reg"/>
    <property type="match status" value="1"/>
</dbReference>
<dbReference type="SUPFAM" id="SSF46894">
    <property type="entry name" value="C-terminal effector domain of the bipartite response regulators"/>
    <property type="match status" value="1"/>
</dbReference>
<dbReference type="PANTHER" id="PTHR43214">
    <property type="entry name" value="TWO-COMPONENT RESPONSE REGULATOR"/>
    <property type="match status" value="1"/>
</dbReference>
<dbReference type="SUPFAM" id="SSF52172">
    <property type="entry name" value="CheY-like"/>
    <property type="match status" value="1"/>
</dbReference>
<organism evidence="6 7">
    <name type="scientific">Dictyobacter halimunensis</name>
    <dbReference type="NCBI Taxonomy" id="3026934"/>
    <lineage>
        <taxon>Bacteria</taxon>
        <taxon>Bacillati</taxon>
        <taxon>Chloroflexota</taxon>
        <taxon>Ktedonobacteria</taxon>
        <taxon>Ktedonobacterales</taxon>
        <taxon>Dictyobacteraceae</taxon>
        <taxon>Dictyobacter</taxon>
    </lineage>
</organism>
<name>A0ABQ6FWX2_9CHLR</name>
<dbReference type="SMART" id="SM00421">
    <property type="entry name" value="HTH_LUXR"/>
    <property type="match status" value="1"/>
</dbReference>
<dbReference type="EMBL" id="BSRI01000002">
    <property type="protein sequence ID" value="GLV58211.1"/>
    <property type="molecule type" value="Genomic_DNA"/>
</dbReference>
<evidence type="ECO:0000259" key="5">
    <source>
        <dbReference type="PROSITE" id="PS50110"/>
    </source>
</evidence>
<dbReference type="InterPro" id="IPR001789">
    <property type="entry name" value="Sig_transdc_resp-reg_receiver"/>
</dbReference>
<keyword evidence="2 6" id="KW-0238">DNA-binding</keyword>
<proteinExistence type="predicted"/>
<dbReference type="PROSITE" id="PS50043">
    <property type="entry name" value="HTH_LUXR_2"/>
    <property type="match status" value="1"/>
</dbReference>
<dbReference type="CDD" id="cd17535">
    <property type="entry name" value="REC_NarL-like"/>
    <property type="match status" value="1"/>
</dbReference>
<protein>
    <submittedName>
        <fullName evidence="6">DNA-binding response regulator</fullName>
    </submittedName>
</protein>
<keyword evidence="1 3" id="KW-0597">Phosphoprotein</keyword>
<comment type="caution">
    <text evidence="6">The sequence shown here is derived from an EMBL/GenBank/DDBJ whole genome shotgun (WGS) entry which is preliminary data.</text>
</comment>
<evidence type="ECO:0000313" key="7">
    <source>
        <dbReference type="Proteomes" id="UP001344906"/>
    </source>
</evidence>
<feature type="domain" description="HTH luxR-type" evidence="4">
    <location>
        <begin position="200"/>
        <end position="265"/>
    </location>
</feature>
<dbReference type="Proteomes" id="UP001344906">
    <property type="component" value="Unassembled WGS sequence"/>
</dbReference>
<dbReference type="GO" id="GO:0003677">
    <property type="term" value="F:DNA binding"/>
    <property type="evidence" value="ECO:0007669"/>
    <property type="project" value="UniProtKB-KW"/>
</dbReference>
<dbReference type="PROSITE" id="PS50110">
    <property type="entry name" value="RESPONSE_REGULATORY"/>
    <property type="match status" value="1"/>
</dbReference>
<evidence type="ECO:0000313" key="6">
    <source>
        <dbReference type="EMBL" id="GLV58211.1"/>
    </source>
</evidence>
<feature type="modified residue" description="4-aspartylphosphate" evidence="3">
    <location>
        <position position="106"/>
    </location>
</feature>
<dbReference type="Pfam" id="PF00196">
    <property type="entry name" value="GerE"/>
    <property type="match status" value="1"/>
</dbReference>
<sequence length="272" mass="29981">MHYLDTDDHHLHTTVATESLTLSPTLLTGDEGQRLATGVADSRSITASQPTIQVRVLIVDDHALIREGLSQLFSLEDDIEVVGDAVDGFSALEKIRQVHPDVVLMDINLPVVDGIAITRQVTQQFPAVAVIMLTMHRQNQQIVEAMRNGARGYILKSATAREVAQAIRTVHAGGVAISPSLTGVLVNELRRQPEAITTPTGQHVTQLSEKEVEIIRYLAAGMSNKEIAERLAYSEKTVKNYLSIIFQKLHLRDRTQVAIFALRQGLLPDEED</sequence>
<dbReference type="InterPro" id="IPR016032">
    <property type="entry name" value="Sig_transdc_resp-reg_C-effctor"/>
</dbReference>